<name>A0ABW0NWS7_9HYPH</name>
<gene>
    <name evidence="10" type="primary">ispE</name>
    <name evidence="14" type="ORF">ACFPN9_04495</name>
</gene>
<dbReference type="PANTHER" id="PTHR43527">
    <property type="entry name" value="4-DIPHOSPHOCYTIDYL-2-C-METHYL-D-ERYTHRITOL KINASE, CHLOROPLASTIC"/>
    <property type="match status" value="1"/>
</dbReference>
<evidence type="ECO:0000259" key="12">
    <source>
        <dbReference type="Pfam" id="PF00288"/>
    </source>
</evidence>
<dbReference type="Gene3D" id="3.30.230.10">
    <property type="match status" value="1"/>
</dbReference>
<comment type="pathway">
    <text evidence="10">Isoprenoid biosynthesis; isopentenyl diphosphate biosynthesis via DXP pathway; isopentenyl diphosphate from 1-deoxy-D-xylulose 5-phosphate: step 3/6.</text>
</comment>
<comment type="catalytic activity">
    <reaction evidence="10">
        <text>4-CDP-2-C-methyl-D-erythritol + ATP = 4-CDP-2-C-methyl-D-erythritol 2-phosphate + ADP + H(+)</text>
        <dbReference type="Rhea" id="RHEA:18437"/>
        <dbReference type="ChEBI" id="CHEBI:15378"/>
        <dbReference type="ChEBI" id="CHEBI:30616"/>
        <dbReference type="ChEBI" id="CHEBI:57823"/>
        <dbReference type="ChEBI" id="CHEBI:57919"/>
        <dbReference type="ChEBI" id="CHEBI:456216"/>
        <dbReference type="EC" id="2.7.1.148"/>
    </reaction>
</comment>
<dbReference type="EMBL" id="JBHSLU010000007">
    <property type="protein sequence ID" value="MFC5504513.1"/>
    <property type="molecule type" value="Genomic_DNA"/>
</dbReference>
<keyword evidence="4 10" id="KW-0808">Transferase</keyword>
<dbReference type="GO" id="GO:0050515">
    <property type="term" value="F:4-(cytidine 5'-diphospho)-2-C-methyl-D-erythritol kinase activity"/>
    <property type="evidence" value="ECO:0007669"/>
    <property type="project" value="UniProtKB-EC"/>
</dbReference>
<feature type="region of interest" description="Disordered" evidence="11">
    <location>
        <begin position="189"/>
        <end position="216"/>
    </location>
</feature>
<keyword evidence="8 10" id="KW-0414">Isoprene biosynthesis</keyword>
<reference evidence="15" key="1">
    <citation type="journal article" date="2019" name="Int. J. Syst. Evol. Microbiol.">
        <title>The Global Catalogue of Microorganisms (GCM) 10K type strain sequencing project: providing services to taxonomists for standard genome sequencing and annotation.</title>
        <authorList>
            <consortium name="The Broad Institute Genomics Platform"/>
            <consortium name="The Broad Institute Genome Sequencing Center for Infectious Disease"/>
            <person name="Wu L."/>
            <person name="Ma J."/>
        </authorList>
    </citation>
    <scope>NUCLEOTIDE SEQUENCE [LARGE SCALE GENOMIC DNA]</scope>
    <source>
        <strain evidence="15">CCUG 43117</strain>
    </source>
</reference>
<feature type="domain" description="GHMP kinase C-terminal" evidence="13">
    <location>
        <begin position="295"/>
        <end position="358"/>
    </location>
</feature>
<evidence type="ECO:0000259" key="13">
    <source>
        <dbReference type="Pfam" id="PF08544"/>
    </source>
</evidence>
<feature type="active site" evidence="10">
    <location>
        <position position="12"/>
    </location>
</feature>
<feature type="active site" evidence="10">
    <location>
        <position position="139"/>
    </location>
</feature>
<comment type="function">
    <text evidence="10">Catalyzes the phosphorylation of the position 2 hydroxy group of 4-diphosphocytidyl-2C-methyl-D-erythritol.</text>
</comment>
<dbReference type="InterPro" id="IPR014721">
    <property type="entry name" value="Ribsml_uS5_D2-typ_fold_subgr"/>
</dbReference>
<organism evidence="14 15">
    <name type="scientific">Bosea massiliensis</name>
    <dbReference type="NCBI Taxonomy" id="151419"/>
    <lineage>
        <taxon>Bacteria</taxon>
        <taxon>Pseudomonadati</taxon>
        <taxon>Pseudomonadota</taxon>
        <taxon>Alphaproteobacteria</taxon>
        <taxon>Hyphomicrobiales</taxon>
        <taxon>Boseaceae</taxon>
        <taxon>Bosea</taxon>
    </lineage>
</organism>
<evidence type="ECO:0000313" key="14">
    <source>
        <dbReference type="EMBL" id="MFC5504513.1"/>
    </source>
</evidence>
<evidence type="ECO:0000256" key="8">
    <source>
        <dbReference type="ARBA" id="ARBA00023229"/>
    </source>
</evidence>
<comment type="caution">
    <text evidence="14">The sequence shown here is derived from an EMBL/GenBank/DDBJ whole genome shotgun (WGS) entry which is preliminary data.</text>
</comment>
<dbReference type="InterPro" id="IPR020568">
    <property type="entry name" value="Ribosomal_Su5_D2-typ_SF"/>
</dbReference>
<dbReference type="InterPro" id="IPR036554">
    <property type="entry name" value="GHMP_kinase_C_sf"/>
</dbReference>
<dbReference type="RefSeq" id="WP_377815516.1">
    <property type="nucleotide sequence ID" value="NZ_JBHSLU010000007.1"/>
</dbReference>
<evidence type="ECO:0000256" key="4">
    <source>
        <dbReference type="ARBA" id="ARBA00022679"/>
    </source>
</evidence>
<evidence type="ECO:0000256" key="1">
    <source>
        <dbReference type="ARBA" id="ARBA00009684"/>
    </source>
</evidence>
<dbReference type="SUPFAM" id="SSF54211">
    <property type="entry name" value="Ribosomal protein S5 domain 2-like"/>
    <property type="match status" value="1"/>
</dbReference>
<comment type="similarity">
    <text evidence="1 10">Belongs to the GHMP kinase family. IspE subfamily.</text>
</comment>
<dbReference type="EC" id="2.7.1.148" evidence="2 10"/>
<keyword evidence="7 10" id="KW-0067">ATP-binding</keyword>
<evidence type="ECO:0000256" key="7">
    <source>
        <dbReference type="ARBA" id="ARBA00022840"/>
    </source>
</evidence>
<sequence>MTAPLTTRARAKINLTLRVLGRRADGYHELESLVAFAGTGDTLSLQPGPELSLTIDGPRGQGLPVGDGNLILRATRALEAETGPLRAGAFHLVKRLPVASGIGGGSADAAAALRLLARLNGIAADGPALLRAAAATGADVPVCLASRARIMAGIGERLGPPLILPPLFALLVNPGVPVETAPVFRALGLHPGQRHPPEASLRSEEPRSAMSTGMASQRLEEISSMRSVIPDAAKRRSGIHSGAHAGEVPEWIPGLPEPVLGPAEGRTRGVARDDGAVRCEIPAWGISPDRTSLLAALAETGNDLEAPARRVAPVIDTVLAALRAQPGCRLARMSGSGATCFALFDDCRASAAAGRALAREQAGWWVKAALLR</sequence>
<evidence type="ECO:0000256" key="11">
    <source>
        <dbReference type="SAM" id="MobiDB-lite"/>
    </source>
</evidence>
<dbReference type="Gene3D" id="3.30.70.890">
    <property type="entry name" value="GHMP kinase, C-terminal domain"/>
    <property type="match status" value="1"/>
</dbReference>
<dbReference type="HAMAP" id="MF_00061">
    <property type="entry name" value="IspE"/>
    <property type="match status" value="1"/>
</dbReference>
<feature type="domain" description="GHMP kinase N-terminal" evidence="12">
    <location>
        <begin position="69"/>
        <end position="145"/>
    </location>
</feature>
<feature type="compositionally biased region" description="Basic and acidic residues" evidence="11">
    <location>
        <begin position="195"/>
        <end position="207"/>
    </location>
</feature>
<evidence type="ECO:0000256" key="3">
    <source>
        <dbReference type="ARBA" id="ARBA00017473"/>
    </source>
</evidence>
<dbReference type="InterPro" id="IPR013750">
    <property type="entry name" value="GHMP_kinase_C_dom"/>
</dbReference>
<dbReference type="Proteomes" id="UP001596060">
    <property type="component" value="Unassembled WGS sequence"/>
</dbReference>
<dbReference type="InterPro" id="IPR006204">
    <property type="entry name" value="GHMP_kinase_N_dom"/>
</dbReference>
<evidence type="ECO:0000256" key="5">
    <source>
        <dbReference type="ARBA" id="ARBA00022741"/>
    </source>
</evidence>
<evidence type="ECO:0000256" key="10">
    <source>
        <dbReference type="HAMAP-Rule" id="MF_00061"/>
    </source>
</evidence>
<evidence type="ECO:0000256" key="6">
    <source>
        <dbReference type="ARBA" id="ARBA00022777"/>
    </source>
</evidence>
<dbReference type="SUPFAM" id="SSF55060">
    <property type="entry name" value="GHMP Kinase, C-terminal domain"/>
    <property type="match status" value="1"/>
</dbReference>
<evidence type="ECO:0000256" key="9">
    <source>
        <dbReference type="ARBA" id="ARBA00032554"/>
    </source>
</evidence>
<keyword evidence="6 10" id="KW-0418">Kinase</keyword>
<dbReference type="NCBIfam" id="NF011202">
    <property type="entry name" value="PRK14608.1"/>
    <property type="match status" value="1"/>
</dbReference>
<evidence type="ECO:0000256" key="2">
    <source>
        <dbReference type="ARBA" id="ARBA00012052"/>
    </source>
</evidence>
<proteinExistence type="inferred from homology"/>
<accession>A0ABW0NWS7</accession>
<evidence type="ECO:0000313" key="15">
    <source>
        <dbReference type="Proteomes" id="UP001596060"/>
    </source>
</evidence>
<keyword evidence="5 10" id="KW-0547">Nucleotide-binding</keyword>
<keyword evidence="15" id="KW-1185">Reference proteome</keyword>
<dbReference type="InterPro" id="IPR004424">
    <property type="entry name" value="IspE"/>
</dbReference>
<dbReference type="PANTHER" id="PTHR43527:SF2">
    <property type="entry name" value="4-DIPHOSPHOCYTIDYL-2-C-METHYL-D-ERYTHRITOL KINASE, CHLOROPLASTIC"/>
    <property type="match status" value="1"/>
</dbReference>
<protein>
    <recommendedName>
        <fullName evidence="3 10">4-diphosphocytidyl-2-C-methyl-D-erythritol kinase</fullName>
        <shortName evidence="10">CMK</shortName>
        <ecNumber evidence="2 10">2.7.1.148</ecNumber>
    </recommendedName>
    <alternativeName>
        <fullName evidence="9 10">4-(cytidine-5'-diphospho)-2-C-methyl-D-erythritol kinase</fullName>
    </alternativeName>
</protein>
<dbReference type="Pfam" id="PF08544">
    <property type="entry name" value="GHMP_kinases_C"/>
    <property type="match status" value="1"/>
</dbReference>
<dbReference type="Pfam" id="PF00288">
    <property type="entry name" value="GHMP_kinases_N"/>
    <property type="match status" value="1"/>
</dbReference>
<feature type="binding site" evidence="10">
    <location>
        <begin position="97"/>
        <end position="107"/>
    </location>
    <ligand>
        <name>ATP</name>
        <dbReference type="ChEBI" id="CHEBI:30616"/>
    </ligand>
</feature>